<evidence type="ECO:0000259" key="1">
    <source>
        <dbReference type="SMART" id="SM00460"/>
    </source>
</evidence>
<dbReference type="PANTHER" id="PTHR33490:SF12">
    <property type="entry name" value="BLL5557 PROTEIN"/>
    <property type="match status" value="1"/>
</dbReference>
<gene>
    <name evidence="2" type="ORF">BN13_20006</name>
</gene>
<keyword evidence="3" id="KW-1185">Reference proteome</keyword>
<accession>A0A077M7W8</accession>
<dbReference type="GO" id="GO:0006508">
    <property type="term" value="P:proteolysis"/>
    <property type="evidence" value="ECO:0007669"/>
    <property type="project" value="UniProtKB-KW"/>
</dbReference>
<dbReference type="SUPFAM" id="SSF54001">
    <property type="entry name" value="Cysteine proteinases"/>
    <property type="match status" value="1"/>
</dbReference>
<dbReference type="GO" id="GO:0008233">
    <property type="term" value="F:peptidase activity"/>
    <property type="evidence" value="ECO:0007669"/>
    <property type="project" value="UniProtKB-KW"/>
</dbReference>
<feature type="domain" description="Transglutaminase-like" evidence="1">
    <location>
        <begin position="152"/>
        <end position="212"/>
    </location>
</feature>
<dbReference type="Pfam" id="PF01841">
    <property type="entry name" value="Transglut_core"/>
    <property type="match status" value="1"/>
</dbReference>
<proteinExistence type="predicted"/>
<dbReference type="SMART" id="SM00460">
    <property type="entry name" value="TGc"/>
    <property type="match status" value="1"/>
</dbReference>
<evidence type="ECO:0000313" key="2">
    <source>
        <dbReference type="EMBL" id="CCI52684.1"/>
    </source>
</evidence>
<dbReference type="EMBL" id="CAJC01000112">
    <property type="protein sequence ID" value="CCI52684.1"/>
    <property type="molecule type" value="Genomic_DNA"/>
</dbReference>
<keyword evidence="2" id="KW-0645">Protease</keyword>
<dbReference type="InterPro" id="IPR002931">
    <property type="entry name" value="Transglutaminase-like"/>
</dbReference>
<comment type="caution">
    <text evidence="2">The sequence shown here is derived from an EMBL/GenBank/DDBJ whole genome shotgun (WGS) entry which is preliminary data.</text>
</comment>
<sequence length="269" mass="29150">MTITRQVGAVMDMSVNGTADLILSLAVAADHTVESERLSMVINGYEMVMTEVLGPVGSRFHVARGLPVGRMTLTYEATVTGALEPTRVSPLEFIESVRPSRYCDSDRLLTVARAELGSLTGTELLIAATQWVNQHISYVSGSSRPVDTALDTYLARRGVCRDFAHLLITFLRAYNVPARLVSVYAPGLRPMDFHAIVEACIDGVWYALDATGLAPRDAMVRIATGQDTSDTAFMTVTRGFVALHSMQVTAVLDGRDLSVDDPSQLIALN</sequence>
<name>A0A077M7W8_9MICO</name>
<dbReference type="RefSeq" id="WP_157038349.1">
    <property type="nucleotide sequence ID" value="NZ_HF571038.1"/>
</dbReference>
<keyword evidence="2" id="KW-0378">Hydrolase</keyword>
<evidence type="ECO:0000313" key="3">
    <source>
        <dbReference type="Proteomes" id="UP000035720"/>
    </source>
</evidence>
<protein>
    <submittedName>
        <fullName evidence="2">Putative protease, transglutaminase-like</fullName>
    </submittedName>
</protein>
<dbReference type="PANTHER" id="PTHR33490">
    <property type="entry name" value="BLR5614 PROTEIN-RELATED"/>
    <property type="match status" value="1"/>
</dbReference>
<dbReference type="OrthoDB" id="5438043at2"/>
<dbReference type="Gene3D" id="2.60.40.2250">
    <property type="match status" value="1"/>
</dbReference>
<dbReference type="Proteomes" id="UP000035720">
    <property type="component" value="Unassembled WGS sequence"/>
</dbReference>
<reference evidence="2 3" key="1">
    <citation type="journal article" date="2013" name="ISME J.">
        <title>A metabolic model for members of the genus Tetrasphaera involved in enhanced biological phosphorus removal.</title>
        <authorList>
            <person name="Kristiansen R."/>
            <person name="Nguyen H.T.T."/>
            <person name="Saunders A.M."/>
            <person name="Nielsen J.L."/>
            <person name="Wimmer R."/>
            <person name="Le V.Q."/>
            <person name="McIlroy S.J."/>
            <person name="Petrovski S."/>
            <person name="Seviour R.J."/>
            <person name="Calteau A."/>
            <person name="Nielsen K.L."/>
            <person name="Nielsen P.H."/>
        </authorList>
    </citation>
    <scope>NUCLEOTIDE SEQUENCE [LARGE SCALE GENOMIC DNA]</scope>
    <source>
        <strain evidence="2 3">Ben 74</strain>
    </source>
</reference>
<dbReference type="InterPro" id="IPR038765">
    <property type="entry name" value="Papain-like_cys_pep_sf"/>
</dbReference>
<organism evidence="2 3">
    <name type="scientific">Nostocoides jenkinsii Ben 74</name>
    <dbReference type="NCBI Taxonomy" id="1193518"/>
    <lineage>
        <taxon>Bacteria</taxon>
        <taxon>Bacillati</taxon>
        <taxon>Actinomycetota</taxon>
        <taxon>Actinomycetes</taxon>
        <taxon>Micrococcales</taxon>
        <taxon>Intrasporangiaceae</taxon>
        <taxon>Nostocoides</taxon>
    </lineage>
</organism>
<dbReference type="Gene3D" id="3.10.620.30">
    <property type="match status" value="1"/>
</dbReference>
<dbReference type="STRING" id="1193518.BN13_20006"/>
<dbReference type="AlphaFoldDB" id="A0A077M7W8"/>